<dbReference type="Pfam" id="PF11838">
    <property type="entry name" value="ERAP1_C"/>
    <property type="match status" value="1"/>
</dbReference>
<evidence type="ECO:0000256" key="2">
    <source>
        <dbReference type="ARBA" id="ARBA00001947"/>
    </source>
</evidence>
<feature type="domain" description="ERAP1-like C-terminal" evidence="13">
    <location>
        <begin position="519"/>
        <end position="832"/>
    </location>
</feature>
<dbReference type="GO" id="GO:0008270">
    <property type="term" value="F:zinc ion binding"/>
    <property type="evidence" value="ECO:0007669"/>
    <property type="project" value="InterPro"/>
</dbReference>
<dbReference type="InterPro" id="IPR014782">
    <property type="entry name" value="Peptidase_M1_dom"/>
</dbReference>
<feature type="domain" description="Peptidase M1 membrane alanine aminopeptidase" evidence="12">
    <location>
        <begin position="232"/>
        <end position="442"/>
    </location>
</feature>
<dbReference type="InterPro" id="IPR042097">
    <property type="entry name" value="Aminopeptidase_N-like_N_sf"/>
</dbReference>
<dbReference type="PANTHER" id="PTHR11533">
    <property type="entry name" value="PROTEASE M1 ZINC METALLOPROTEASE"/>
    <property type="match status" value="1"/>
</dbReference>
<keyword evidence="11" id="KW-0482">Metalloprotease</keyword>
<evidence type="ECO:0000313" key="16">
    <source>
        <dbReference type="EMBL" id="PJZ72352.1"/>
    </source>
</evidence>
<evidence type="ECO:0000256" key="5">
    <source>
        <dbReference type="ARBA" id="ARBA00015611"/>
    </source>
</evidence>
<dbReference type="GO" id="GO:0070006">
    <property type="term" value="F:metalloaminopeptidase activity"/>
    <property type="evidence" value="ECO:0007669"/>
    <property type="project" value="TreeGrafter"/>
</dbReference>
<protein>
    <recommendedName>
        <fullName evidence="5">Aminopeptidase N</fullName>
        <ecNumber evidence="4">3.4.11.2</ecNumber>
    </recommendedName>
</protein>
<evidence type="ECO:0000256" key="4">
    <source>
        <dbReference type="ARBA" id="ARBA00012564"/>
    </source>
</evidence>
<dbReference type="GO" id="GO:0006508">
    <property type="term" value="P:proteolysis"/>
    <property type="evidence" value="ECO:0007669"/>
    <property type="project" value="UniProtKB-KW"/>
</dbReference>
<dbReference type="PRINTS" id="PR00756">
    <property type="entry name" value="ALADIPTASE"/>
</dbReference>
<dbReference type="EMBL" id="NPDZ01000010">
    <property type="protein sequence ID" value="PJZ72352.1"/>
    <property type="molecule type" value="Genomic_DNA"/>
</dbReference>
<keyword evidence="9" id="KW-0378">Hydrolase</keyword>
<comment type="cofactor">
    <cofactor evidence="2">
        <name>Zn(2+)</name>
        <dbReference type="ChEBI" id="CHEBI:29105"/>
    </cofactor>
</comment>
<dbReference type="GO" id="GO:0016285">
    <property type="term" value="F:alanyl aminopeptidase activity"/>
    <property type="evidence" value="ECO:0007669"/>
    <property type="project" value="UniProtKB-EC"/>
</dbReference>
<dbReference type="FunFam" id="1.10.390.10:FF:000004">
    <property type="entry name" value="Aminopeptidase N"/>
    <property type="match status" value="1"/>
</dbReference>
<dbReference type="GO" id="GO:0016020">
    <property type="term" value="C:membrane"/>
    <property type="evidence" value="ECO:0007669"/>
    <property type="project" value="TreeGrafter"/>
</dbReference>
<evidence type="ECO:0000313" key="15">
    <source>
        <dbReference type="EMBL" id="PJZ69266.1"/>
    </source>
</evidence>
<dbReference type="InterPro" id="IPR001930">
    <property type="entry name" value="Peptidase_M1"/>
</dbReference>
<proteinExistence type="inferred from homology"/>
<dbReference type="InterPro" id="IPR045357">
    <property type="entry name" value="Aminopeptidase_N-like_N"/>
</dbReference>
<dbReference type="Pfam" id="PF17900">
    <property type="entry name" value="Peptidase_M1_N"/>
    <property type="match status" value="1"/>
</dbReference>
<evidence type="ECO:0000256" key="3">
    <source>
        <dbReference type="ARBA" id="ARBA00010136"/>
    </source>
</evidence>
<evidence type="ECO:0000259" key="14">
    <source>
        <dbReference type="Pfam" id="PF17900"/>
    </source>
</evidence>
<dbReference type="EC" id="3.4.11.2" evidence="4"/>
<evidence type="ECO:0000256" key="7">
    <source>
        <dbReference type="ARBA" id="ARBA00022670"/>
    </source>
</evidence>
<keyword evidence="6 16" id="KW-0031">Aminopeptidase</keyword>
<name>A0A2M9ZJX8_9LEPT</name>
<evidence type="ECO:0000256" key="6">
    <source>
        <dbReference type="ARBA" id="ARBA00022438"/>
    </source>
</evidence>
<dbReference type="SUPFAM" id="SSF63737">
    <property type="entry name" value="Leukotriene A4 hydrolase N-terminal domain"/>
    <property type="match status" value="1"/>
</dbReference>
<dbReference type="GO" id="GO:0005615">
    <property type="term" value="C:extracellular space"/>
    <property type="evidence" value="ECO:0007669"/>
    <property type="project" value="TreeGrafter"/>
</dbReference>
<gene>
    <name evidence="16" type="primary">pepN</name>
    <name evidence="15" type="ORF">CH360_12190</name>
    <name evidence="16" type="ORF">CH373_14430</name>
</gene>
<dbReference type="GO" id="GO:0043171">
    <property type="term" value="P:peptide catabolic process"/>
    <property type="evidence" value="ECO:0007669"/>
    <property type="project" value="TreeGrafter"/>
</dbReference>
<evidence type="ECO:0000259" key="13">
    <source>
        <dbReference type="Pfam" id="PF11838"/>
    </source>
</evidence>
<accession>A0A2M9ZJX8</accession>
<evidence type="ECO:0000313" key="17">
    <source>
        <dbReference type="Proteomes" id="UP000231962"/>
    </source>
</evidence>
<dbReference type="Gene3D" id="2.60.40.1730">
    <property type="entry name" value="tricorn interacting facor f3 domain"/>
    <property type="match status" value="1"/>
</dbReference>
<evidence type="ECO:0000256" key="11">
    <source>
        <dbReference type="ARBA" id="ARBA00023049"/>
    </source>
</evidence>
<keyword evidence="17" id="KW-1185">Reference proteome</keyword>
<dbReference type="Proteomes" id="UP000231990">
    <property type="component" value="Unassembled WGS sequence"/>
</dbReference>
<dbReference type="InterPro" id="IPR050344">
    <property type="entry name" value="Peptidase_M1_aminopeptidases"/>
</dbReference>
<dbReference type="EMBL" id="NPDY01000011">
    <property type="protein sequence ID" value="PJZ69266.1"/>
    <property type="molecule type" value="Genomic_DNA"/>
</dbReference>
<sequence>MENVLTQQEAMIRSKIISDVNYSIQIELEKNSSEYKGDTTLHFIYSGNAKGSLKIDFVSKQVELVWLNGKEEKKFEKQESHLLLPSEGLIQGTNELRIKYRNSFDTTGSGFHKFQDPSDLAEYMHTDFEPFEAHRLFPAFDQPDLKATYQLEVRGPKDWVYIHNTMPSKEEDLDSDRKRIQFAPTKKFSTYLFALIVGPYAIWEDNANGIPLRILCRKSLSQYMDAKNIFAITKEAFSFLQDYFKVKYPYKKYDQIFVPEFNMGAMENVGAVTFSENYIFRGPRIYSEYLNRANTIYHEMVHMWFGNLVTMKWWNDLWLNESFADYLSYYSMSHGKLFSDALEHFYVREEWAYREDQLSTTHPIAGKAENTIEAISNFDGISYSKGASVLRQLMYYVGEEKFREAMNIYFGRHAEKNTVLSDFLNCMSEVSGIDVRGWSQEWLETTGVNTLLTSQKNRKLFIRQNGSDQNGLLRTHALQTTLYSEVEGNLKEVWRKRLVIKGGETLLEEDIKIGEKDLLLLNTEDYAYAKTYLQKSTIPLLRKSLHTLPDRFARRIVWGSLWQMVRDAEISPLVFLDLVFEQGLKEQDLSVRNSHILSKALSIISNYLPETEKQKWSTKLNSVAKENLKKTGNGEQELILWFRILENTSREKEQLGYLKDLLLGKQNIEGLHIDQERRWTIIARLSAYGDTESSQLIAEEEKRDKSDLGIKKGFFARVSAPDKTVKEEAWRRFQNPGEKDSTDMLRFGMRGFQWDHQKELLSSYVDRFFSEVVQVYKSRDPHFSSAFGHLLFPMFQPNEKLLQKTESFLKEQEKLPGLLKKDLMQQRDELKRILRILGSIS</sequence>
<dbReference type="NCBIfam" id="TIGR02412">
    <property type="entry name" value="pepN_strep_liv"/>
    <property type="match status" value="1"/>
</dbReference>
<dbReference type="FunFam" id="2.60.40.1730:FF:000010">
    <property type="entry name" value="Putative aminopeptidase N"/>
    <property type="match status" value="1"/>
</dbReference>
<dbReference type="InterPro" id="IPR012778">
    <property type="entry name" value="Pept_M1_aminopeptidase"/>
</dbReference>
<evidence type="ECO:0000313" key="18">
    <source>
        <dbReference type="Proteomes" id="UP000231990"/>
    </source>
</evidence>
<keyword evidence="10" id="KW-0862">Zinc</keyword>
<dbReference type="Gene3D" id="1.10.390.10">
    <property type="entry name" value="Neutral Protease Domain 2"/>
    <property type="match status" value="1"/>
</dbReference>
<dbReference type="RefSeq" id="WP_100714319.1">
    <property type="nucleotide sequence ID" value="NZ_NPDY01000011.1"/>
</dbReference>
<dbReference type="GO" id="GO:0005737">
    <property type="term" value="C:cytoplasm"/>
    <property type="evidence" value="ECO:0007669"/>
    <property type="project" value="TreeGrafter"/>
</dbReference>
<keyword evidence="8" id="KW-0479">Metal-binding</keyword>
<dbReference type="InterPro" id="IPR027268">
    <property type="entry name" value="Peptidase_M4/M1_CTD_sf"/>
</dbReference>
<comment type="catalytic activity">
    <reaction evidence="1">
        <text>Release of an N-terminal amino acid, Xaa-|-Yaa- from a peptide, amide or arylamide. Xaa is preferably Ala, but may be most amino acids including Pro (slow action). When a terminal hydrophobic residue is followed by a prolyl residue, the two may be released as an intact Xaa-Pro dipeptide.</text>
        <dbReference type="EC" id="3.4.11.2"/>
    </reaction>
</comment>
<dbReference type="AlphaFoldDB" id="A0A2M9ZJX8"/>
<evidence type="ECO:0000259" key="12">
    <source>
        <dbReference type="Pfam" id="PF01433"/>
    </source>
</evidence>
<evidence type="ECO:0000256" key="10">
    <source>
        <dbReference type="ARBA" id="ARBA00022833"/>
    </source>
</evidence>
<organism evidence="16 18">
    <name type="scientific">Leptospira perolatii</name>
    <dbReference type="NCBI Taxonomy" id="2023191"/>
    <lineage>
        <taxon>Bacteria</taxon>
        <taxon>Pseudomonadati</taxon>
        <taxon>Spirochaetota</taxon>
        <taxon>Spirochaetia</taxon>
        <taxon>Leptospirales</taxon>
        <taxon>Leptospiraceae</taxon>
        <taxon>Leptospira</taxon>
    </lineage>
</organism>
<evidence type="ECO:0000256" key="9">
    <source>
        <dbReference type="ARBA" id="ARBA00022801"/>
    </source>
</evidence>
<comment type="caution">
    <text evidence="16">The sequence shown here is derived from an EMBL/GenBank/DDBJ whole genome shotgun (WGS) entry which is preliminary data.</text>
</comment>
<dbReference type="CDD" id="cd09602">
    <property type="entry name" value="M1_APN"/>
    <property type="match status" value="1"/>
</dbReference>
<dbReference type="InterPro" id="IPR024571">
    <property type="entry name" value="ERAP1-like_C_dom"/>
</dbReference>
<dbReference type="OrthoDB" id="100605at2"/>
<feature type="domain" description="Aminopeptidase N-like N-terminal" evidence="14">
    <location>
        <begin position="21"/>
        <end position="192"/>
    </location>
</feature>
<dbReference type="GO" id="GO:0042277">
    <property type="term" value="F:peptide binding"/>
    <property type="evidence" value="ECO:0007669"/>
    <property type="project" value="TreeGrafter"/>
</dbReference>
<keyword evidence="7" id="KW-0645">Protease</keyword>
<dbReference type="PANTHER" id="PTHR11533:SF174">
    <property type="entry name" value="PUROMYCIN-SENSITIVE AMINOPEPTIDASE-RELATED"/>
    <property type="match status" value="1"/>
</dbReference>
<evidence type="ECO:0000256" key="8">
    <source>
        <dbReference type="ARBA" id="ARBA00022723"/>
    </source>
</evidence>
<comment type="similarity">
    <text evidence="3">Belongs to the peptidase M1 family.</text>
</comment>
<dbReference type="Proteomes" id="UP000231962">
    <property type="component" value="Unassembled WGS sequence"/>
</dbReference>
<dbReference type="Pfam" id="PF01433">
    <property type="entry name" value="Peptidase_M1"/>
    <property type="match status" value="1"/>
</dbReference>
<evidence type="ECO:0000256" key="1">
    <source>
        <dbReference type="ARBA" id="ARBA00000098"/>
    </source>
</evidence>
<dbReference type="SUPFAM" id="SSF55486">
    <property type="entry name" value="Metalloproteases ('zincins'), catalytic domain"/>
    <property type="match status" value="1"/>
</dbReference>
<reference evidence="17 18" key="1">
    <citation type="submission" date="2017-07" db="EMBL/GenBank/DDBJ databases">
        <title>Leptospira spp. isolated from tropical soils.</title>
        <authorList>
            <person name="Thibeaux R."/>
            <person name="Iraola G."/>
            <person name="Ferres I."/>
            <person name="Bierque E."/>
            <person name="Girault D."/>
            <person name="Soupe-Gilbert M.-E."/>
            <person name="Picardeau M."/>
            <person name="Goarant C."/>
        </authorList>
    </citation>
    <scope>NUCLEOTIDE SEQUENCE [LARGE SCALE GENOMIC DNA]</scope>
    <source>
        <strain evidence="16 18">FH1-B-B1</strain>
        <strain evidence="15 17">FH1-B-C1</strain>
    </source>
</reference>